<keyword evidence="2" id="KW-1185">Reference proteome</keyword>
<evidence type="ECO:0000313" key="1">
    <source>
        <dbReference type="EMBL" id="KYM93646.1"/>
    </source>
</evidence>
<dbReference type="EMBL" id="KQ978491">
    <property type="protein sequence ID" value="KYM93646.1"/>
    <property type="molecule type" value="Genomic_DNA"/>
</dbReference>
<accession>A0A151I6B2</accession>
<protein>
    <submittedName>
        <fullName evidence="1">Uncharacterized protein</fullName>
    </submittedName>
</protein>
<gene>
    <name evidence="1" type="ORF">ALC62_15753</name>
</gene>
<proteinExistence type="predicted"/>
<dbReference type="AlphaFoldDB" id="A0A151I6B2"/>
<name>A0A151I6B2_9HYME</name>
<organism evidence="1 2">
    <name type="scientific">Cyphomyrmex costatus</name>
    <dbReference type="NCBI Taxonomy" id="456900"/>
    <lineage>
        <taxon>Eukaryota</taxon>
        <taxon>Metazoa</taxon>
        <taxon>Ecdysozoa</taxon>
        <taxon>Arthropoda</taxon>
        <taxon>Hexapoda</taxon>
        <taxon>Insecta</taxon>
        <taxon>Pterygota</taxon>
        <taxon>Neoptera</taxon>
        <taxon>Endopterygota</taxon>
        <taxon>Hymenoptera</taxon>
        <taxon>Apocrita</taxon>
        <taxon>Aculeata</taxon>
        <taxon>Formicoidea</taxon>
        <taxon>Formicidae</taxon>
        <taxon>Myrmicinae</taxon>
        <taxon>Cyphomyrmex</taxon>
    </lineage>
</organism>
<dbReference type="Proteomes" id="UP000078542">
    <property type="component" value="Unassembled WGS sequence"/>
</dbReference>
<feature type="non-terminal residue" evidence="1">
    <location>
        <position position="1"/>
    </location>
</feature>
<reference evidence="1 2" key="1">
    <citation type="submission" date="2016-03" db="EMBL/GenBank/DDBJ databases">
        <title>Cyphomyrmex costatus WGS genome.</title>
        <authorList>
            <person name="Nygaard S."/>
            <person name="Hu H."/>
            <person name="Boomsma J."/>
            <person name="Zhang G."/>
        </authorList>
    </citation>
    <scope>NUCLEOTIDE SEQUENCE [LARGE SCALE GENOMIC DNA]</scope>
    <source>
        <strain evidence="1">MS0001</strain>
        <tissue evidence="1">Whole body</tissue>
    </source>
</reference>
<evidence type="ECO:0000313" key="2">
    <source>
        <dbReference type="Proteomes" id="UP000078542"/>
    </source>
</evidence>
<sequence length="182" mass="20186">IMSRVSEYENMVNKLLCRNEKLRGALMVYEKIGVAGASRGGVCYGQDRVNVSRMPIAKMDVKKNSYAVVVKGVDERMTSEQVKESVMKHVKPNIGVRVKAVRKTRNGVVIETVSEGERKELYESKNYGNTGLKIQLPRKIGPKMIVIVNRGGKKGANVGNVVVEANVNACKRIVSEGRMYVE</sequence>